<evidence type="ECO:0000313" key="2">
    <source>
        <dbReference type="Proteomes" id="UP001054837"/>
    </source>
</evidence>
<dbReference type="Proteomes" id="UP001054837">
    <property type="component" value="Unassembled WGS sequence"/>
</dbReference>
<name>A0AAV4VC60_9ARAC</name>
<sequence>MLFESFSEKILIGLDEEGFGIGDSTKYERRERESLSSFIMIRILTRLVNEDRGGLFSMSSSFQGCQIKGLSVGREKKELER</sequence>
<reference evidence="1 2" key="1">
    <citation type="submission" date="2021-06" db="EMBL/GenBank/DDBJ databases">
        <title>Caerostris darwini draft genome.</title>
        <authorList>
            <person name="Kono N."/>
            <person name="Arakawa K."/>
        </authorList>
    </citation>
    <scope>NUCLEOTIDE SEQUENCE [LARGE SCALE GENOMIC DNA]</scope>
</reference>
<dbReference type="AlphaFoldDB" id="A0AAV4VC60"/>
<keyword evidence="2" id="KW-1185">Reference proteome</keyword>
<organism evidence="1 2">
    <name type="scientific">Caerostris darwini</name>
    <dbReference type="NCBI Taxonomy" id="1538125"/>
    <lineage>
        <taxon>Eukaryota</taxon>
        <taxon>Metazoa</taxon>
        <taxon>Ecdysozoa</taxon>
        <taxon>Arthropoda</taxon>
        <taxon>Chelicerata</taxon>
        <taxon>Arachnida</taxon>
        <taxon>Araneae</taxon>
        <taxon>Araneomorphae</taxon>
        <taxon>Entelegynae</taxon>
        <taxon>Araneoidea</taxon>
        <taxon>Araneidae</taxon>
        <taxon>Caerostris</taxon>
    </lineage>
</organism>
<evidence type="ECO:0000313" key="1">
    <source>
        <dbReference type="EMBL" id="GIY67721.1"/>
    </source>
</evidence>
<proteinExistence type="predicted"/>
<comment type="caution">
    <text evidence="1">The sequence shown here is derived from an EMBL/GenBank/DDBJ whole genome shotgun (WGS) entry which is preliminary data.</text>
</comment>
<dbReference type="EMBL" id="BPLQ01012771">
    <property type="protein sequence ID" value="GIY67721.1"/>
    <property type="molecule type" value="Genomic_DNA"/>
</dbReference>
<protein>
    <submittedName>
        <fullName evidence="1">Uncharacterized protein</fullName>
    </submittedName>
</protein>
<accession>A0AAV4VC60</accession>
<gene>
    <name evidence="1" type="ORF">CDAR_547491</name>
</gene>